<name>A0A8B2ZJN2_STAWA</name>
<organism evidence="1 2">
    <name type="scientific">Staphylococcus warneri</name>
    <dbReference type="NCBI Taxonomy" id="1292"/>
    <lineage>
        <taxon>Bacteria</taxon>
        <taxon>Bacillati</taxon>
        <taxon>Bacillota</taxon>
        <taxon>Bacilli</taxon>
        <taxon>Bacillales</taxon>
        <taxon>Staphylococcaceae</taxon>
        <taxon>Staphylococcus</taxon>
    </lineage>
</organism>
<dbReference type="AlphaFoldDB" id="A0A8B2ZJN2"/>
<comment type="caution">
    <text evidence="1">The sequence shown here is derived from an EMBL/GenBank/DDBJ whole genome shotgun (WGS) entry which is preliminary data.</text>
</comment>
<dbReference type="Pfam" id="PF13479">
    <property type="entry name" value="AAA_24"/>
    <property type="match status" value="1"/>
</dbReference>
<accession>A0A8B2ZJN2</accession>
<dbReference type="InterPro" id="IPR027417">
    <property type="entry name" value="P-loop_NTPase"/>
</dbReference>
<proteinExistence type="predicted"/>
<protein>
    <submittedName>
        <fullName evidence="1">Chromosomal replication initiator DnaA</fullName>
    </submittedName>
</protein>
<dbReference type="Proteomes" id="UP000261016">
    <property type="component" value="Unassembled WGS sequence"/>
</dbReference>
<dbReference type="SUPFAM" id="SSF52540">
    <property type="entry name" value="P-loop containing nucleoside triphosphate hydrolases"/>
    <property type="match status" value="1"/>
</dbReference>
<evidence type="ECO:0000313" key="2">
    <source>
        <dbReference type="Proteomes" id="UP000261016"/>
    </source>
</evidence>
<gene>
    <name evidence="1" type="ORF">DXC19_02690</name>
</gene>
<dbReference type="EMBL" id="QSTD01000001">
    <property type="protein sequence ID" value="RGM32425.1"/>
    <property type="molecule type" value="Genomic_DNA"/>
</dbReference>
<evidence type="ECO:0000313" key="1">
    <source>
        <dbReference type="EMBL" id="RGM32425.1"/>
    </source>
</evidence>
<sequence length="258" mass="29125">MTEPNTEKDIFTQLGIENLAQQNKEKYYKFVVYGRPGTGKTTSLTRENNAFVLDINEDGTTVVENGLGVSITSFNHLAKIIQDLPKILTAAREKGQPVDIVIIETLQKLRDITLDQVMKGKTRKPQFNDWGEVATRIISMYRFISKLQQEYKFHFAITGHEGNSSDKREDGTLFNPSVTIKAQDSIRDAVISQSDVLARTYTETDVVDGENQTRWIFSVEPSADYETKVRHSPSVTLNNKKFENASLSMLIDAIRNGN</sequence>
<dbReference type="RefSeq" id="WP_117725851.1">
    <property type="nucleotide sequence ID" value="NZ_CABMFV010000001.1"/>
</dbReference>
<reference evidence="1 2" key="1">
    <citation type="submission" date="2018-08" db="EMBL/GenBank/DDBJ databases">
        <title>A genome reference for cultivated species of the human gut microbiota.</title>
        <authorList>
            <person name="Zou Y."/>
            <person name="Xue W."/>
            <person name="Luo G."/>
        </authorList>
    </citation>
    <scope>NUCLEOTIDE SEQUENCE [LARGE SCALE GENOMIC DNA]</scope>
    <source>
        <strain evidence="1 2">OM08-17AT</strain>
    </source>
</reference>